<dbReference type="InterPro" id="IPR044946">
    <property type="entry name" value="Restrct_endonuc_typeI_TRD_sf"/>
</dbReference>
<dbReference type="GO" id="GO:0009307">
    <property type="term" value="P:DNA restriction-modification system"/>
    <property type="evidence" value="ECO:0007669"/>
    <property type="project" value="UniProtKB-KW"/>
</dbReference>
<gene>
    <name evidence="5" type="ORF">JN00_0262</name>
</gene>
<evidence type="ECO:0000256" key="1">
    <source>
        <dbReference type="ARBA" id="ARBA00010923"/>
    </source>
</evidence>
<dbReference type="RefSeq" id="WP_170141523.1">
    <property type="nucleotide sequence ID" value="NZ_CP137846.1"/>
</dbReference>
<evidence type="ECO:0000313" key="6">
    <source>
        <dbReference type="Proteomes" id="UP000267246"/>
    </source>
</evidence>
<organism evidence="5 6">
    <name type="scientific">Metamycoplasma subdolum</name>
    <dbReference type="NCBI Taxonomy" id="92407"/>
    <lineage>
        <taxon>Bacteria</taxon>
        <taxon>Bacillati</taxon>
        <taxon>Mycoplasmatota</taxon>
        <taxon>Mycoplasmoidales</taxon>
        <taxon>Metamycoplasmataceae</taxon>
        <taxon>Metamycoplasma</taxon>
    </lineage>
</organism>
<dbReference type="EMBL" id="REFI01000006">
    <property type="protein sequence ID" value="RMA78621.1"/>
    <property type="molecule type" value="Genomic_DNA"/>
</dbReference>
<dbReference type="InterPro" id="IPR052021">
    <property type="entry name" value="Type-I_RS_S_subunit"/>
</dbReference>
<dbReference type="Proteomes" id="UP000267246">
    <property type="component" value="Unassembled WGS sequence"/>
</dbReference>
<sequence length="203" mass="23873">MIEKIEQNFKKIESLALHFFNKYESELTQQFQNCFSFLSGKAFKSDHFVKKSPNKLITIKNISDLGFDTESTSYICNKNKDIKYLLNPGDILLTMTGNIGRHGIVDEENCYLNQRVLKINSISKLYIYCYLIKYKPKIISLGKGTAQKNLSIKDLNTLLVYNSLDEITTFKKYEKLFELMLNQRKKIKKLKKIKMILLEKYFY</sequence>
<comment type="caution">
    <text evidence="5">The sequence shown here is derived from an EMBL/GenBank/DDBJ whole genome shotgun (WGS) entry which is preliminary data.</text>
</comment>
<proteinExistence type="inferred from homology"/>
<dbReference type="Pfam" id="PF01420">
    <property type="entry name" value="Methylase_S"/>
    <property type="match status" value="1"/>
</dbReference>
<dbReference type="InterPro" id="IPR000055">
    <property type="entry name" value="Restrct_endonuc_typeI_TRD"/>
</dbReference>
<dbReference type="Gene3D" id="3.90.220.20">
    <property type="entry name" value="DNA methylase specificity domains"/>
    <property type="match status" value="1"/>
</dbReference>
<name>A0A3M0A0G6_9BACT</name>
<comment type="similarity">
    <text evidence="1">Belongs to the type-I restriction system S methylase family.</text>
</comment>
<dbReference type="PANTHER" id="PTHR30408">
    <property type="entry name" value="TYPE-1 RESTRICTION ENZYME ECOKI SPECIFICITY PROTEIN"/>
    <property type="match status" value="1"/>
</dbReference>
<reference evidence="5 6" key="1">
    <citation type="submission" date="2018-10" db="EMBL/GenBank/DDBJ databases">
        <title>Genomic Encyclopedia of Archaeal and Bacterial Type Strains, Phase II (KMG-II): from individual species to whole genera.</title>
        <authorList>
            <person name="Goeker M."/>
        </authorList>
    </citation>
    <scope>NUCLEOTIDE SEQUENCE [LARGE SCALE GENOMIC DNA]</scope>
    <source>
        <strain evidence="5 6">ATCC 29870</strain>
    </source>
</reference>
<feature type="domain" description="Type I restriction modification DNA specificity" evidence="4">
    <location>
        <begin position="39"/>
        <end position="157"/>
    </location>
</feature>
<keyword evidence="3" id="KW-0238">DNA-binding</keyword>
<dbReference type="AlphaFoldDB" id="A0A3M0A0G6"/>
<dbReference type="SUPFAM" id="SSF116734">
    <property type="entry name" value="DNA methylase specificity domain"/>
    <property type="match status" value="1"/>
</dbReference>
<keyword evidence="2" id="KW-0680">Restriction system</keyword>
<dbReference type="PANTHER" id="PTHR30408:SF12">
    <property type="entry name" value="TYPE I RESTRICTION ENZYME MJAVIII SPECIFICITY SUBUNIT"/>
    <property type="match status" value="1"/>
</dbReference>
<evidence type="ECO:0000259" key="4">
    <source>
        <dbReference type="Pfam" id="PF01420"/>
    </source>
</evidence>
<keyword evidence="6" id="KW-1185">Reference proteome</keyword>
<dbReference type="GO" id="GO:0003677">
    <property type="term" value="F:DNA binding"/>
    <property type="evidence" value="ECO:0007669"/>
    <property type="project" value="UniProtKB-KW"/>
</dbReference>
<accession>A0A3M0A0G6</accession>
<protein>
    <submittedName>
        <fullName evidence="5">Type I restriction enzyme S subunit</fullName>
    </submittedName>
</protein>
<evidence type="ECO:0000256" key="3">
    <source>
        <dbReference type="ARBA" id="ARBA00023125"/>
    </source>
</evidence>
<evidence type="ECO:0000256" key="2">
    <source>
        <dbReference type="ARBA" id="ARBA00022747"/>
    </source>
</evidence>
<evidence type="ECO:0000313" key="5">
    <source>
        <dbReference type="EMBL" id="RMA78621.1"/>
    </source>
</evidence>